<dbReference type="OMA" id="CTLAGFK"/>
<dbReference type="GeneID" id="27726478"/>
<dbReference type="Gene3D" id="3.40.50.720">
    <property type="entry name" value="NAD(P)-binding Rossmann-like Domain"/>
    <property type="match status" value="1"/>
</dbReference>
<keyword evidence="2" id="KW-1185">Reference proteome</keyword>
<dbReference type="PANTHER" id="PTHR14097:SF9">
    <property type="entry name" value="EPIMERASE, PUTATIVE (AFU_ORTHOLOGUE AFUA_8G07320)-RELATED"/>
    <property type="match status" value="1"/>
</dbReference>
<dbReference type="VEuPathDB" id="FungiDB:SAPIO_CDS7406"/>
<dbReference type="Proteomes" id="UP000028545">
    <property type="component" value="Unassembled WGS sequence"/>
</dbReference>
<reference evidence="1 2" key="1">
    <citation type="journal article" date="2014" name="Genome Announc.">
        <title>Draft genome sequence of the pathogenic fungus Scedosporium apiospermum.</title>
        <authorList>
            <person name="Vandeputte P."/>
            <person name="Ghamrawi S."/>
            <person name="Rechenmann M."/>
            <person name="Iltis A."/>
            <person name="Giraud S."/>
            <person name="Fleury M."/>
            <person name="Thornton C."/>
            <person name="Delhaes L."/>
            <person name="Meyer W."/>
            <person name="Papon N."/>
            <person name="Bouchara J.P."/>
        </authorList>
    </citation>
    <scope>NUCLEOTIDE SEQUENCE [LARGE SCALE GENOMIC DNA]</scope>
    <source>
        <strain evidence="1 2">IHEM 14462</strain>
    </source>
</reference>
<dbReference type="HOGENOM" id="CLU_071330_0_0_1"/>
<dbReference type="AlphaFoldDB" id="A0A084G1U4"/>
<dbReference type="KEGG" id="sapo:SAPIO_CDS7406"/>
<name>A0A084G1U4_PSEDA</name>
<dbReference type="SUPFAM" id="SSF51735">
    <property type="entry name" value="NAD(P)-binding Rossmann-fold domains"/>
    <property type="match status" value="1"/>
</dbReference>
<accession>A0A084G1U4</accession>
<organism evidence="1 2">
    <name type="scientific">Pseudallescheria apiosperma</name>
    <name type="common">Scedosporium apiospermum</name>
    <dbReference type="NCBI Taxonomy" id="563466"/>
    <lineage>
        <taxon>Eukaryota</taxon>
        <taxon>Fungi</taxon>
        <taxon>Dikarya</taxon>
        <taxon>Ascomycota</taxon>
        <taxon>Pezizomycotina</taxon>
        <taxon>Sordariomycetes</taxon>
        <taxon>Hypocreomycetidae</taxon>
        <taxon>Microascales</taxon>
        <taxon>Microascaceae</taxon>
        <taxon>Scedosporium</taxon>
    </lineage>
</organism>
<dbReference type="PANTHER" id="PTHR14097">
    <property type="entry name" value="OXIDOREDUCTASE HTATIP2"/>
    <property type="match status" value="1"/>
</dbReference>
<evidence type="ECO:0000313" key="1">
    <source>
        <dbReference type="EMBL" id="KEZ41306.1"/>
    </source>
</evidence>
<dbReference type="InterPro" id="IPR036291">
    <property type="entry name" value="NAD(P)-bd_dom_sf"/>
</dbReference>
<dbReference type="OrthoDB" id="3535423at2759"/>
<sequence>MKIVVGGASGFVGTEVLRQSLARPEITSVVALSRRPITVPEGSDASKFKNLVLKDFGNYSEEDKKELAGASGCIWTIGLVPNKLLGHSKADARRICLDYTVSGIKAIHEAGPAKPFRFVYVSGAPISRDPNKWQPFMGDYFRLRGEVERAVIKYAADSNGEVEATVVKPSYIGPTHASVIKSIMNVFGTLHLAKTVGVDEIAATMLSQIIDGIEKDPLENEDLVRIGRKTLGEWKK</sequence>
<evidence type="ECO:0000313" key="2">
    <source>
        <dbReference type="Proteomes" id="UP000028545"/>
    </source>
</evidence>
<gene>
    <name evidence="1" type="ORF">SAPIO_CDS7406</name>
</gene>
<dbReference type="RefSeq" id="XP_016641105.1">
    <property type="nucleotide sequence ID" value="XM_016789278.1"/>
</dbReference>
<proteinExistence type="predicted"/>
<comment type="caution">
    <text evidence="1">The sequence shown here is derived from an EMBL/GenBank/DDBJ whole genome shotgun (WGS) entry which is preliminary data.</text>
</comment>
<protein>
    <submittedName>
        <fullName evidence="1">Uncharacterized protein</fullName>
    </submittedName>
</protein>
<dbReference type="EMBL" id="JOWA01000110">
    <property type="protein sequence ID" value="KEZ41306.1"/>
    <property type="molecule type" value="Genomic_DNA"/>
</dbReference>